<keyword evidence="2" id="KW-0238">DNA-binding</keyword>
<dbReference type="Gene3D" id="3.90.220.20">
    <property type="entry name" value="DNA methylase specificity domains"/>
    <property type="match status" value="1"/>
</dbReference>
<sequence>MRKGKLSNGDILIYKDGGKPGELRPAVTYVSEGFPFEEACINEHVFRVQLNEEIGQHFGFLALSSEHCMDQMRERATGVAQPGLNQSAMNSLTFVHPDRSEILHNFNHLVQPLLDGCNERANESRTLANLRDTLLPRLMTGELRVGAARELIEELA</sequence>
<dbReference type="SUPFAM" id="SSF116734">
    <property type="entry name" value="DNA methylase specificity domain"/>
    <property type="match status" value="1"/>
</dbReference>
<dbReference type="InterPro" id="IPR052021">
    <property type="entry name" value="Type-I_RS_S_subunit"/>
</dbReference>
<accession>A0ABQ5WI35</accession>
<evidence type="ECO:0008006" key="5">
    <source>
        <dbReference type="Google" id="ProtNLM"/>
    </source>
</evidence>
<name>A0ABQ5WI35_GLUJA</name>
<evidence type="ECO:0000313" key="4">
    <source>
        <dbReference type="Proteomes" id="UP001156613"/>
    </source>
</evidence>
<dbReference type="Proteomes" id="UP001156613">
    <property type="component" value="Unassembled WGS sequence"/>
</dbReference>
<proteinExistence type="predicted"/>
<reference evidence="4" key="1">
    <citation type="journal article" date="2019" name="Int. J. Syst. Evol. Microbiol.">
        <title>The Global Catalogue of Microorganisms (GCM) 10K type strain sequencing project: providing services to taxonomists for standard genome sequencing and annotation.</title>
        <authorList>
            <consortium name="The Broad Institute Genomics Platform"/>
            <consortium name="The Broad Institute Genome Sequencing Center for Infectious Disease"/>
            <person name="Wu L."/>
            <person name="Ma J."/>
        </authorList>
    </citation>
    <scope>NUCLEOTIDE SEQUENCE [LARGE SCALE GENOMIC DNA]</scope>
    <source>
        <strain evidence="4">NBRC 3271</strain>
    </source>
</reference>
<protein>
    <recommendedName>
        <fullName evidence="5">Type I restriction modification DNA specificity domain-containing protein</fullName>
    </recommendedName>
</protein>
<evidence type="ECO:0000256" key="1">
    <source>
        <dbReference type="ARBA" id="ARBA00022747"/>
    </source>
</evidence>
<keyword evidence="4" id="KW-1185">Reference proteome</keyword>
<dbReference type="InterPro" id="IPR044946">
    <property type="entry name" value="Restrct_endonuc_typeI_TRD_sf"/>
</dbReference>
<keyword evidence="1" id="KW-0680">Restriction system</keyword>
<organism evidence="3 4">
    <name type="scientific">Gluconobacter japonicus</name>
    <dbReference type="NCBI Taxonomy" id="376620"/>
    <lineage>
        <taxon>Bacteria</taxon>
        <taxon>Pseudomonadati</taxon>
        <taxon>Pseudomonadota</taxon>
        <taxon>Alphaproteobacteria</taxon>
        <taxon>Acetobacterales</taxon>
        <taxon>Acetobacteraceae</taxon>
        <taxon>Gluconobacter</taxon>
    </lineage>
</organism>
<evidence type="ECO:0000256" key="2">
    <source>
        <dbReference type="ARBA" id="ARBA00023125"/>
    </source>
</evidence>
<dbReference type="PANTHER" id="PTHR30408:SF13">
    <property type="entry name" value="TYPE I RESTRICTION ENZYME HINDI SPECIFICITY SUBUNIT"/>
    <property type="match status" value="1"/>
</dbReference>
<dbReference type="PANTHER" id="PTHR30408">
    <property type="entry name" value="TYPE-1 RESTRICTION ENZYME ECOKI SPECIFICITY PROTEIN"/>
    <property type="match status" value="1"/>
</dbReference>
<evidence type="ECO:0000313" key="3">
    <source>
        <dbReference type="EMBL" id="GLQ59622.1"/>
    </source>
</evidence>
<dbReference type="EMBL" id="BSNT01000044">
    <property type="protein sequence ID" value="GLQ59622.1"/>
    <property type="molecule type" value="Genomic_DNA"/>
</dbReference>
<gene>
    <name evidence="3" type="ORF">GCM10010937_14250</name>
</gene>
<comment type="caution">
    <text evidence="3">The sequence shown here is derived from an EMBL/GenBank/DDBJ whole genome shotgun (WGS) entry which is preliminary data.</text>
</comment>